<dbReference type="Proteomes" id="UP000092713">
    <property type="component" value="Unassembled WGS sequence"/>
</dbReference>
<comment type="caution">
    <text evidence="14">The sequence shown here is derived from an EMBL/GenBank/DDBJ whole genome shotgun (WGS) entry which is preliminary data.</text>
</comment>
<evidence type="ECO:0000313" key="15">
    <source>
        <dbReference type="Proteomes" id="UP000092713"/>
    </source>
</evidence>
<dbReference type="PATRIC" id="fig|1747903.4.peg.4216"/>
<keyword evidence="5 11" id="KW-0812">Transmembrane</keyword>
<dbReference type="PANTHER" id="PTHR30046">
    <property type="entry name" value="FLAGELLAR M-RING PROTEIN"/>
    <property type="match status" value="1"/>
</dbReference>
<dbReference type="InterPro" id="IPR045851">
    <property type="entry name" value="AMP-bd_C_sf"/>
</dbReference>
<feature type="domain" description="Flagellar M-ring C-terminal" evidence="13">
    <location>
        <begin position="271"/>
        <end position="446"/>
    </location>
</feature>
<keyword evidence="7 11" id="KW-0472">Membrane</keyword>
<feature type="compositionally biased region" description="Low complexity" evidence="10">
    <location>
        <begin position="342"/>
        <end position="362"/>
    </location>
</feature>
<dbReference type="AlphaFoldDB" id="A0A1A7C3N9"/>
<dbReference type="NCBIfam" id="TIGR00206">
    <property type="entry name" value="fliF"/>
    <property type="match status" value="1"/>
</dbReference>
<feature type="compositionally biased region" description="Polar residues" evidence="10">
    <location>
        <begin position="306"/>
        <end position="327"/>
    </location>
</feature>
<dbReference type="InterPro" id="IPR006182">
    <property type="entry name" value="FliF_N_dom"/>
</dbReference>
<keyword evidence="15" id="KW-1185">Reference proteome</keyword>
<name>A0A1A7C3N9_9BURK</name>
<comment type="similarity">
    <text evidence="3 9">Belongs to the FliF family.</text>
</comment>
<dbReference type="InterPro" id="IPR013556">
    <property type="entry name" value="Flag_M-ring_C"/>
</dbReference>
<evidence type="ECO:0000259" key="13">
    <source>
        <dbReference type="Pfam" id="PF08345"/>
    </source>
</evidence>
<evidence type="ECO:0000256" key="3">
    <source>
        <dbReference type="ARBA" id="ARBA00007971"/>
    </source>
</evidence>
<dbReference type="GO" id="GO:0005886">
    <property type="term" value="C:plasma membrane"/>
    <property type="evidence" value="ECO:0007669"/>
    <property type="project" value="UniProtKB-SubCell"/>
</dbReference>
<protein>
    <recommendedName>
        <fullName evidence="9">Flagellar M-ring protein</fullName>
    </recommendedName>
</protein>
<dbReference type="Pfam" id="PF08345">
    <property type="entry name" value="YscJ_FliF_C"/>
    <property type="match status" value="1"/>
</dbReference>
<gene>
    <name evidence="14" type="ORF">ASR47_101776</name>
</gene>
<sequence length="572" mass="61666">MAVAEEIELNQPPPAPAPARTPVESVQAFAKTPMGKNFLRGLGVAALIAIGVALYMWNQPPEYKVLFSNFTDRDGGAITASLDQLGIKHKFSEGGGAILVPTEQVHDARLKLAAQGLPKGGNVGFELMENQKLGVSQFLEQVNFQRALEGELAKSIESVSAVDTARVHLALPKPSVFVREQQKPTASVLLNLHPGRGLDQLQVSAIVHLVASSVPELLPINVTVVDQAGSLLSNQERDKDRANGIKSLDPNQLKYVQQLQQSVIKQVESILLPIVGEGNVRAEATADVDFSQSEQAAETYKPNSPPEASTIRSQQTSESTGAGNANPSGVPGALSNQPPGVATAPLTAEAPGAPGAGAPALPSQKEATTNYEVDKTVRYEQKSMGGLRRLSVAVVVNYRRNIAADGKVTVTPISPAEMVQINNLVKEAMGYNKERGDSFSVANSPFNGIDRAPEGKLEWWRDPANLPLAKELAKFLITALILLYIFIKIVRPMLRPVMRKIDDFGAPPPVIEPELPKTDEENEVLLSEAQLEELEEDTARGYRDNLAMARKLAQEDPRVVANVIKAWIGNND</sequence>
<dbReference type="EMBL" id="LOCQ01000046">
    <property type="protein sequence ID" value="OBV40576.1"/>
    <property type="molecule type" value="Genomic_DNA"/>
</dbReference>
<evidence type="ECO:0000256" key="10">
    <source>
        <dbReference type="SAM" id="MobiDB-lite"/>
    </source>
</evidence>
<dbReference type="PRINTS" id="PR01009">
    <property type="entry name" value="FLGMRINGFLIF"/>
</dbReference>
<dbReference type="STRING" id="1747903.ASR47_101776"/>
<evidence type="ECO:0000256" key="1">
    <source>
        <dbReference type="ARBA" id="ARBA00004117"/>
    </source>
</evidence>
<feature type="transmembrane region" description="Helical" evidence="11">
    <location>
        <begin position="38"/>
        <end position="57"/>
    </location>
</feature>
<feature type="region of interest" description="Disordered" evidence="10">
    <location>
        <begin position="1"/>
        <end position="20"/>
    </location>
</feature>
<dbReference type="Gene3D" id="3.30.300.30">
    <property type="match status" value="1"/>
</dbReference>
<keyword evidence="14" id="KW-0969">Cilium</keyword>
<evidence type="ECO:0000256" key="11">
    <source>
        <dbReference type="SAM" id="Phobius"/>
    </source>
</evidence>
<feature type="region of interest" description="Disordered" evidence="10">
    <location>
        <begin position="288"/>
        <end position="373"/>
    </location>
</feature>
<dbReference type="GO" id="GO:0009431">
    <property type="term" value="C:bacterial-type flagellum basal body, MS ring"/>
    <property type="evidence" value="ECO:0007669"/>
    <property type="project" value="InterPro"/>
</dbReference>
<dbReference type="RefSeq" id="WP_065306856.1">
    <property type="nucleotide sequence ID" value="NZ_LOCQ01000046.1"/>
</dbReference>
<evidence type="ECO:0000256" key="9">
    <source>
        <dbReference type="PIRNR" id="PIRNR004862"/>
    </source>
</evidence>
<dbReference type="InterPro" id="IPR043427">
    <property type="entry name" value="YscJ/FliF"/>
</dbReference>
<dbReference type="InterPro" id="IPR000067">
    <property type="entry name" value="FlgMring_FliF"/>
</dbReference>
<keyword evidence="6 11" id="KW-1133">Transmembrane helix</keyword>
<evidence type="ECO:0000256" key="7">
    <source>
        <dbReference type="ARBA" id="ARBA00023136"/>
    </source>
</evidence>
<dbReference type="PIRSF" id="PIRSF004862">
    <property type="entry name" value="FliF"/>
    <property type="match status" value="1"/>
</dbReference>
<feature type="transmembrane region" description="Helical" evidence="11">
    <location>
        <begin position="472"/>
        <end position="490"/>
    </location>
</feature>
<organism evidence="14 15">
    <name type="scientific">Janthinobacterium psychrotolerans</name>
    <dbReference type="NCBI Taxonomy" id="1747903"/>
    <lineage>
        <taxon>Bacteria</taxon>
        <taxon>Pseudomonadati</taxon>
        <taxon>Pseudomonadota</taxon>
        <taxon>Betaproteobacteria</taxon>
        <taxon>Burkholderiales</taxon>
        <taxon>Oxalobacteraceae</taxon>
        <taxon>Janthinobacterium</taxon>
    </lineage>
</organism>
<keyword evidence="14" id="KW-0282">Flagellum</keyword>
<evidence type="ECO:0000256" key="8">
    <source>
        <dbReference type="ARBA" id="ARBA00023143"/>
    </source>
</evidence>
<comment type="function">
    <text evidence="9">The M ring may be actively involved in energy transduction.</text>
</comment>
<reference evidence="14 15" key="1">
    <citation type="submission" date="2016-04" db="EMBL/GenBank/DDBJ databases">
        <title>Draft genome sequence of Janthinobacterium psychrotolerans sp. nov., isolated from freshwater sediments in Denmark.</title>
        <authorList>
            <person name="Gong X."/>
            <person name="Skrivergaard S."/>
            <person name="Korsgaard B.S."/>
            <person name="Schreiber L."/>
            <person name="Marshall I.P."/>
            <person name="Finster K."/>
            <person name="Schramm A."/>
        </authorList>
    </citation>
    <scope>NUCLEOTIDE SEQUENCE [LARGE SCALE GENOMIC DNA]</scope>
    <source>
        <strain evidence="14 15">S3-2</strain>
    </source>
</reference>
<proteinExistence type="inferred from homology"/>
<keyword evidence="8 9" id="KW-0975">Bacterial flagellum</keyword>
<dbReference type="Pfam" id="PF01514">
    <property type="entry name" value="YscJ_FliF"/>
    <property type="match status" value="1"/>
</dbReference>
<evidence type="ECO:0000313" key="14">
    <source>
        <dbReference type="EMBL" id="OBV40576.1"/>
    </source>
</evidence>
<evidence type="ECO:0000259" key="12">
    <source>
        <dbReference type="Pfam" id="PF01514"/>
    </source>
</evidence>
<keyword evidence="4" id="KW-1003">Cell membrane</keyword>
<feature type="domain" description="Flagellar M-ring N-terminal" evidence="12">
    <location>
        <begin position="59"/>
        <end position="233"/>
    </location>
</feature>
<dbReference type="GO" id="GO:0071973">
    <property type="term" value="P:bacterial-type flagellum-dependent cell motility"/>
    <property type="evidence" value="ECO:0007669"/>
    <property type="project" value="InterPro"/>
</dbReference>
<evidence type="ECO:0000256" key="2">
    <source>
        <dbReference type="ARBA" id="ARBA00004651"/>
    </source>
</evidence>
<accession>A0A1A7C3N9</accession>
<evidence type="ECO:0000256" key="4">
    <source>
        <dbReference type="ARBA" id="ARBA00022475"/>
    </source>
</evidence>
<evidence type="ECO:0000256" key="6">
    <source>
        <dbReference type="ARBA" id="ARBA00022989"/>
    </source>
</evidence>
<dbReference type="OrthoDB" id="8554211at2"/>
<evidence type="ECO:0000256" key="5">
    <source>
        <dbReference type="ARBA" id="ARBA00022692"/>
    </source>
</evidence>
<dbReference type="GO" id="GO:0003774">
    <property type="term" value="F:cytoskeletal motor activity"/>
    <property type="evidence" value="ECO:0007669"/>
    <property type="project" value="InterPro"/>
</dbReference>
<comment type="subcellular location">
    <subcellularLocation>
        <location evidence="1 9">Bacterial flagellum basal body</location>
    </subcellularLocation>
    <subcellularLocation>
        <location evidence="2">Cell membrane</location>
        <topology evidence="2">Multi-pass membrane protein</topology>
    </subcellularLocation>
</comment>
<keyword evidence="14" id="KW-0966">Cell projection</keyword>
<dbReference type="PANTHER" id="PTHR30046:SF0">
    <property type="entry name" value="FLAGELLAR M-RING PROTEIN"/>
    <property type="match status" value="1"/>
</dbReference>